<keyword evidence="1" id="KW-0812">Transmembrane</keyword>
<dbReference type="PANTHER" id="PTHR32309">
    <property type="entry name" value="TYROSINE-PROTEIN KINASE"/>
    <property type="match status" value="1"/>
</dbReference>
<dbReference type="GO" id="GO:0005886">
    <property type="term" value="C:plasma membrane"/>
    <property type="evidence" value="ECO:0007669"/>
    <property type="project" value="TreeGrafter"/>
</dbReference>
<evidence type="ECO:0008006" key="4">
    <source>
        <dbReference type="Google" id="ProtNLM"/>
    </source>
</evidence>
<gene>
    <name evidence="2" type="ORF">EII35_00965</name>
</gene>
<evidence type="ECO:0000313" key="3">
    <source>
        <dbReference type="Proteomes" id="UP000280935"/>
    </source>
</evidence>
<reference evidence="2 3" key="1">
    <citation type="submission" date="2018-11" db="EMBL/GenBank/DDBJ databases">
        <title>Genomes From Bacteria Associated with the Canine Oral Cavity: a Test Case for Automated Genome-Based Taxonomic Assignment.</title>
        <authorList>
            <person name="Coil D.A."/>
            <person name="Jospin G."/>
            <person name="Darling A.E."/>
            <person name="Wallis C."/>
            <person name="Davis I.J."/>
            <person name="Harris S."/>
            <person name="Eisen J.A."/>
            <person name="Holcombe L.J."/>
            <person name="O'Flynn C."/>
        </authorList>
    </citation>
    <scope>NUCLEOTIDE SEQUENCE [LARGE SCALE GENOMIC DNA]</scope>
    <source>
        <strain evidence="2 3">OH2822_COT-296</strain>
    </source>
</reference>
<keyword evidence="1" id="KW-0472">Membrane</keyword>
<dbReference type="RefSeq" id="WP_125226587.1">
    <property type="nucleotide sequence ID" value="NZ_RQYT01000001.1"/>
</dbReference>
<dbReference type="GO" id="GO:0004713">
    <property type="term" value="F:protein tyrosine kinase activity"/>
    <property type="evidence" value="ECO:0007669"/>
    <property type="project" value="TreeGrafter"/>
</dbReference>
<protein>
    <recommendedName>
        <fullName evidence="4">Polysaccharide chain length determinant N-terminal domain-containing protein</fullName>
    </recommendedName>
</protein>
<organism evidence="2 3">
    <name type="scientific">Arachnia propionica</name>
    <dbReference type="NCBI Taxonomy" id="1750"/>
    <lineage>
        <taxon>Bacteria</taxon>
        <taxon>Bacillati</taxon>
        <taxon>Actinomycetota</taxon>
        <taxon>Actinomycetes</taxon>
        <taxon>Propionibacteriales</taxon>
        <taxon>Propionibacteriaceae</taxon>
        <taxon>Arachnia</taxon>
    </lineage>
</organism>
<dbReference type="PANTHER" id="PTHR32309:SF13">
    <property type="entry name" value="FERRIC ENTEROBACTIN TRANSPORT PROTEIN FEPE"/>
    <property type="match status" value="1"/>
</dbReference>
<feature type="transmembrane region" description="Helical" evidence="1">
    <location>
        <begin position="169"/>
        <end position="191"/>
    </location>
</feature>
<proteinExistence type="predicted"/>
<evidence type="ECO:0000313" key="2">
    <source>
        <dbReference type="EMBL" id="RRD51486.1"/>
    </source>
</evidence>
<accession>A0A3P1WZG2</accession>
<feature type="transmembrane region" description="Helical" evidence="1">
    <location>
        <begin position="12"/>
        <end position="34"/>
    </location>
</feature>
<dbReference type="AlphaFoldDB" id="A0A3P1WZG2"/>
<dbReference type="EMBL" id="RQYT01000001">
    <property type="protein sequence ID" value="RRD51486.1"/>
    <property type="molecule type" value="Genomic_DNA"/>
</dbReference>
<dbReference type="OrthoDB" id="3724288at2"/>
<evidence type="ECO:0000256" key="1">
    <source>
        <dbReference type="SAM" id="Phobius"/>
    </source>
</evidence>
<keyword evidence="1" id="KW-1133">Transmembrane helix</keyword>
<dbReference type="Proteomes" id="UP000280935">
    <property type="component" value="Unassembled WGS sequence"/>
</dbReference>
<dbReference type="InterPro" id="IPR050445">
    <property type="entry name" value="Bact_polysacc_biosynth/exp"/>
</dbReference>
<sequence>MTLRDLASVFARHWLILAGCIIAGGLLGLVLGLGGTPTHTATSRVSVVAVNAATPDEAGRMTSMIRSEITLYQALAASTPVAERVAVRVPGTTPEGISAAISATGADQLLVIRVTQTDPAIAKRIAEAVADEVALEIAELHPVQPPIIEARPIDAPVVVSSDGFSTRTLVVVGAVLGLVLGVAIVGLLAAFSPIVGSGAALTGIDGVHVLRARPDALATRQLAALLGQRLDTAGGSVALVGSGPRVNLGPWSSGVTEALGARLDAMTVSADGRDSELVDSLERGAVTALVVDARDPLVEVREQGALLVATGADLAAIVVVSDSRS</sequence>
<comment type="caution">
    <text evidence="2">The sequence shown here is derived from an EMBL/GenBank/DDBJ whole genome shotgun (WGS) entry which is preliminary data.</text>
</comment>
<name>A0A3P1WZG2_9ACTN</name>